<evidence type="ECO:0008006" key="3">
    <source>
        <dbReference type="Google" id="ProtNLM"/>
    </source>
</evidence>
<evidence type="ECO:0000313" key="1">
    <source>
        <dbReference type="EnsemblPlants" id="cds.evm.model.08.1821"/>
    </source>
</evidence>
<dbReference type="PANTHER" id="PTHR47074:SF11">
    <property type="entry name" value="REVERSE TRANSCRIPTASE-LIKE PROTEIN"/>
    <property type="match status" value="1"/>
</dbReference>
<accession>A0A803Q9W9</accession>
<proteinExistence type="predicted"/>
<dbReference type="EnsemblPlants" id="evm.model.08.1821">
    <property type="protein sequence ID" value="cds.evm.model.08.1821"/>
    <property type="gene ID" value="evm.TU.08.1821"/>
</dbReference>
<name>A0A803Q9W9_CANSA</name>
<keyword evidence="2" id="KW-1185">Reference proteome</keyword>
<dbReference type="Gramene" id="evm.model.08.1821">
    <property type="protein sequence ID" value="cds.evm.model.08.1821"/>
    <property type="gene ID" value="evm.TU.08.1821"/>
</dbReference>
<sequence>MVCRAGTNCLPTMCQLLTKRVVVNAVCPICNVEEETIFHCVVTCQEIKCCRDRVGIGTHLLHGDNFWVWLKDIFERLEPGKRGLIATLCWAIWNARNETVWKKKKVSALDIAASAKNYLNQWRDAQNFQIETPCPELQKAIFEVEARTGMGVVARDDKGMFLEGFTKIYNEKLDPTLVDALSMREALSWLNNKNWQHAFLETDCHTMMFTERVEKCLVMFCKTARQYGSSFARASICYPGRMFSLGNVPTVVLPHLVADFEG</sequence>
<reference evidence="1" key="2">
    <citation type="submission" date="2021-03" db="UniProtKB">
        <authorList>
            <consortium name="EnsemblPlants"/>
        </authorList>
    </citation>
    <scope>IDENTIFICATION</scope>
</reference>
<evidence type="ECO:0000313" key="2">
    <source>
        <dbReference type="Proteomes" id="UP000596661"/>
    </source>
</evidence>
<organism evidence="1 2">
    <name type="scientific">Cannabis sativa</name>
    <name type="common">Hemp</name>
    <name type="synonym">Marijuana</name>
    <dbReference type="NCBI Taxonomy" id="3483"/>
    <lineage>
        <taxon>Eukaryota</taxon>
        <taxon>Viridiplantae</taxon>
        <taxon>Streptophyta</taxon>
        <taxon>Embryophyta</taxon>
        <taxon>Tracheophyta</taxon>
        <taxon>Spermatophyta</taxon>
        <taxon>Magnoliopsida</taxon>
        <taxon>eudicotyledons</taxon>
        <taxon>Gunneridae</taxon>
        <taxon>Pentapetalae</taxon>
        <taxon>rosids</taxon>
        <taxon>fabids</taxon>
        <taxon>Rosales</taxon>
        <taxon>Cannabaceae</taxon>
        <taxon>Cannabis</taxon>
    </lineage>
</organism>
<reference evidence="1" key="1">
    <citation type="submission" date="2018-11" db="EMBL/GenBank/DDBJ databases">
        <authorList>
            <person name="Grassa J C."/>
        </authorList>
    </citation>
    <scope>NUCLEOTIDE SEQUENCE [LARGE SCALE GENOMIC DNA]</scope>
</reference>
<dbReference type="PANTHER" id="PTHR47074">
    <property type="entry name" value="BNAC02G40300D PROTEIN"/>
    <property type="match status" value="1"/>
</dbReference>
<dbReference type="InterPro" id="IPR052929">
    <property type="entry name" value="RNase_H-like_EbsB-rel"/>
</dbReference>
<dbReference type="EMBL" id="UZAU01000717">
    <property type="status" value="NOT_ANNOTATED_CDS"/>
    <property type="molecule type" value="Genomic_DNA"/>
</dbReference>
<dbReference type="OMA" id="WNARNET"/>
<dbReference type="Proteomes" id="UP000596661">
    <property type="component" value="Chromosome 8"/>
</dbReference>
<protein>
    <recommendedName>
        <fullName evidence="3">RNase H type-1 domain-containing protein</fullName>
    </recommendedName>
</protein>
<dbReference type="AlphaFoldDB" id="A0A803Q9W9"/>